<comment type="function">
    <text evidence="3">Required for maturation of 30S ribosomal subunits.</text>
</comment>
<dbReference type="SUPFAM" id="SSF74942">
    <property type="entry name" value="YhbC-like, C-terminal domain"/>
    <property type="match status" value="1"/>
</dbReference>
<keyword evidence="2 3" id="KW-0690">Ribosome biogenesis</keyword>
<reference evidence="8" key="1">
    <citation type="journal article" date="2019" name="Int. J. Syst. Evol. Microbiol.">
        <title>The Global Catalogue of Microorganisms (GCM) 10K type strain sequencing project: providing services to taxonomists for standard genome sequencing and annotation.</title>
        <authorList>
            <consortium name="The Broad Institute Genomics Platform"/>
            <consortium name="The Broad Institute Genome Sequencing Center for Infectious Disease"/>
            <person name="Wu L."/>
            <person name="Ma J."/>
        </authorList>
    </citation>
    <scope>NUCLEOTIDE SEQUENCE [LARGE SCALE GENOMIC DNA]</scope>
    <source>
        <strain evidence="8">JCM 16014</strain>
    </source>
</reference>
<evidence type="ECO:0000259" key="5">
    <source>
        <dbReference type="Pfam" id="PF02576"/>
    </source>
</evidence>
<keyword evidence="8" id="KW-1185">Reference proteome</keyword>
<evidence type="ECO:0000259" key="6">
    <source>
        <dbReference type="Pfam" id="PF17384"/>
    </source>
</evidence>
<comment type="caution">
    <text evidence="7">The sequence shown here is derived from an EMBL/GenBank/DDBJ whole genome shotgun (WGS) entry which is preliminary data.</text>
</comment>
<dbReference type="Pfam" id="PF02576">
    <property type="entry name" value="RimP_N"/>
    <property type="match status" value="1"/>
</dbReference>
<dbReference type="PANTHER" id="PTHR33867:SF1">
    <property type="entry name" value="RIBOSOME MATURATION FACTOR RIMP"/>
    <property type="match status" value="1"/>
</dbReference>
<proteinExistence type="inferred from homology"/>
<organism evidence="7 8">
    <name type="scientific">Catenulispora yoronensis</name>
    <dbReference type="NCBI Taxonomy" id="450799"/>
    <lineage>
        <taxon>Bacteria</taxon>
        <taxon>Bacillati</taxon>
        <taxon>Actinomycetota</taxon>
        <taxon>Actinomycetes</taxon>
        <taxon>Catenulisporales</taxon>
        <taxon>Catenulisporaceae</taxon>
        <taxon>Catenulispora</taxon>
    </lineage>
</organism>
<dbReference type="Proteomes" id="UP001500751">
    <property type="component" value="Unassembled WGS sequence"/>
</dbReference>
<dbReference type="InterPro" id="IPR035956">
    <property type="entry name" value="RimP_N_sf"/>
</dbReference>
<dbReference type="SUPFAM" id="SSF75420">
    <property type="entry name" value="YhbC-like, N-terminal domain"/>
    <property type="match status" value="1"/>
</dbReference>
<feature type="domain" description="Ribosome maturation factor RimP C-terminal" evidence="6">
    <location>
        <begin position="95"/>
        <end position="162"/>
    </location>
</feature>
<dbReference type="HAMAP" id="MF_01077">
    <property type="entry name" value="RimP"/>
    <property type="match status" value="1"/>
</dbReference>
<dbReference type="EMBL" id="BAAAQN010000019">
    <property type="protein sequence ID" value="GAA2032339.1"/>
    <property type="molecule type" value="Genomic_DNA"/>
</dbReference>
<comment type="subcellular location">
    <subcellularLocation>
        <location evidence="3">Cytoplasm</location>
    </subcellularLocation>
</comment>
<dbReference type="InterPro" id="IPR003728">
    <property type="entry name" value="Ribosome_maturation_RimP"/>
</dbReference>
<evidence type="ECO:0000256" key="1">
    <source>
        <dbReference type="ARBA" id="ARBA00022490"/>
    </source>
</evidence>
<evidence type="ECO:0000313" key="7">
    <source>
        <dbReference type="EMBL" id="GAA2032339.1"/>
    </source>
</evidence>
<dbReference type="InterPro" id="IPR036847">
    <property type="entry name" value="RimP_C_sf"/>
</dbReference>
<dbReference type="NCBIfam" id="NF000930">
    <property type="entry name" value="PRK00092.2-2"/>
    <property type="match status" value="1"/>
</dbReference>
<gene>
    <name evidence="3 7" type="primary">rimP</name>
    <name evidence="7" type="ORF">GCM10009839_35570</name>
</gene>
<dbReference type="CDD" id="cd01734">
    <property type="entry name" value="YlxS_C"/>
    <property type="match status" value="1"/>
</dbReference>
<evidence type="ECO:0000313" key="8">
    <source>
        <dbReference type="Proteomes" id="UP001500751"/>
    </source>
</evidence>
<dbReference type="InterPro" id="IPR028998">
    <property type="entry name" value="RimP_C"/>
</dbReference>
<dbReference type="InterPro" id="IPR028989">
    <property type="entry name" value="RimP_N"/>
</dbReference>
<protein>
    <recommendedName>
        <fullName evidence="3">Ribosome maturation factor RimP</fullName>
    </recommendedName>
</protein>
<dbReference type="Gene3D" id="3.30.300.70">
    <property type="entry name" value="RimP-like superfamily, N-terminal"/>
    <property type="match status" value="1"/>
</dbReference>
<evidence type="ECO:0000256" key="2">
    <source>
        <dbReference type="ARBA" id="ARBA00022517"/>
    </source>
</evidence>
<feature type="compositionally biased region" description="Acidic residues" evidence="4">
    <location>
        <begin position="178"/>
        <end position="204"/>
    </location>
</feature>
<dbReference type="PANTHER" id="PTHR33867">
    <property type="entry name" value="RIBOSOME MATURATION FACTOR RIMP"/>
    <property type="match status" value="1"/>
</dbReference>
<dbReference type="RefSeq" id="WP_344666730.1">
    <property type="nucleotide sequence ID" value="NZ_BAAAQN010000019.1"/>
</dbReference>
<comment type="similarity">
    <text evidence="3">Belongs to the RimP family.</text>
</comment>
<feature type="domain" description="Ribosome maturation factor RimP N-terminal" evidence="5">
    <location>
        <begin position="16"/>
        <end position="92"/>
    </location>
</feature>
<sequence>MSTPRTGAPADRLQALLEPAVTAAGYDLEAVRVSQVARRRRVEVTVDGDQGVSLDAVSDLTRVVSDVLDGPEGAAVMGDQPYLLEVSSPGTDRPLTLPKHWRRAKGRLVRCVLRNGGDVTGRVLDSDEDGVLLEVAGKKKGQTEERRLAFADVAKARVEIEFSRKDDETDDLAASGDVDGDFEGDDDGAADDIDLADADEAEEG</sequence>
<name>A0ABP5FR22_9ACTN</name>
<dbReference type="Pfam" id="PF17384">
    <property type="entry name" value="DUF150_C"/>
    <property type="match status" value="1"/>
</dbReference>
<evidence type="ECO:0000256" key="4">
    <source>
        <dbReference type="SAM" id="MobiDB-lite"/>
    </source>
</evidence>
<evidence type="ECO:0000256" key="3">
    <source>
        <dbReference type="HAMAP-Rule" id="MF_01077"/>
    </source>
</evidence>
<keyword evidence="1 3" id="KW-0963">Cytoplasm</keyword>
<feature type="region of interest" description="Disordered" evidence="4">
    <location>
        <begin position="164"/>
        <end position="204"/>
    </location>
</feature>
<accession>A0ABP5FR22</accession>